<organism evidence="2 3">
    <name type="scientific">Vibrio viridaestus</name>
    <dbReference type="NCBI Taxonomy" id="2487322"/>
    <lineage>
        <taxon>Bacteria</taxon>
        <taxon>Pseudomonadati</taxon>
        <taxon>Pseudomonadota</taxon>
        <taxon>Gammaproteobacteria</taxon>
        <taxon>Vibrionales</taxon>
        <taxon>Vibrionaceae</taxon>
        <taxon>Vibrio</taxon>
    </lineage>
</organism>
<evidence type="ECO:0000256" key="1">
    <source>
        <dbReference type="SAM" id="MobiDB-lite"/>
    </source>
</evidence>
<comment type="caution">
    <text evidence="2">The sequence shown here is derived from an EMBL/GenBank/DDBJ whole genome shotgun (WGS) entry which is preliminary data.</text>
</comment>
<name>A0A3N9TIB6_9VIBR</name>
<feature type="compositionally biased region" description="Basic residues" evidence="1">
    <location>
        <begin position="57"/>
        <end position="69"/>
    </location>
</feature>
<dbReference type="EMBL" id="RJVQ01000002">
    <property type="protein sequence ID" value="RQW64027.1"/>
    <property type="molecule type" value="Genomic_DNA"/>
</dbReference>
<keyword evidence="3" id="KW-1185">Reference proteome</keyword>
<reference evidence="2 3" key="1">
    <citation type="submission" date="2018-11" db="EMBL/GenBank/DDBJ databases">
        <title>Vibrio LJC006 sp. nov., isolated from seawater during the bloom of the enteromorpha.</title>
        <authorList>
            <person name="Liang J."/>
        </authorList>
    </citation>
    <scope>NUCLEOTIDE SEQUENCE [LARGE SCALE GENOMIC DNA]</scope>
    <source>
        <strain evidence="2 3">LJC006</strain>
    </source>
</reference>
<accession>A0A3N9TIB6</accession>
<sequence>MIAITADDNSLLRVRETLDLLKLNTQQRKRILTSIGKYQTKKTKRDIRAQQTPEGKHWKRRKRGKAKMMKGLQRKVKYKQQNNNREIVVGWLGFSSFVAYRHHYGVKQQSSVRAKLIENKKKKKDGTAHNKNDPATRIQAKLLRELGYRMPPEKGSKKGKRGKKPTIKWITQNLTMGKASYQIRKLRERDPAERWDIEVPERRLIGISPKRTAMIIKRELKRNRSK</sequence>
<feature type="region of interest" description="Disordered" evidence="1">
    <location>
        <begin position="42"/>
        <end position="69"/>
    </location>
</feature>
<dbReference type="NCBIfam" id="TIGR01635">
    <property type="entry name" value="tail_comp_S"/>
    <property type="match status" value="1"/>
</dbReference>
<protein>
    <submittedName>
        <fullName evidence="2">Phage virion morphogenesis protein</fullName>
    </submittedName>
</protein>
<dbReference type="OrthoDB" id="5864577at2"/>
<dbReference type="Proteomes" id="UP000281112">
    <property type="component" value="Unassembled WGS sequence"/>
</dbReference>
<dbReference type="RefSeq" id="WP_124936149.1">
    <property type="nucleotide sequence ID" value="NZ_RJVQ01000002.1"/>
</dbReference>
<evidence type="ECO:0000313" key="3">
    <source>
        <dbReference type="Proteomes" id="UP000281112"/>
    </source>
</evidence>
<dbReference type="AlphaFoldDB" id="A0A3N9TIB6"/>
<proteinExistence type="predicted"/>
<evidence type="ECO:0000313" key="2">
    <source>
        <dbReference type="EMBL" id="RQW64027.1"/>
    </source>
</evidence>
<dbReference type="InterPro" id="IPR006522">
    <property type="entry name" value="Phage_virion_morphogenesis"/>
</dbReference>
<dbReference type="Pfam" id="PF05069">
    <property type="entry name" value="Phage_tail_S"/>
    <property type="match status" value="1"/>
</dbReference>
<gene>
    <name evidence="2" type="ORF">EES38_05330</name>
</gene>